<protein>
    <recommendedName>
        <fullName evidence="4">Zn(2)-C6 fungal-type domain-containing protein</fullName>
    </recommendedName>
</protein>
<reference evidence="2" key="1">
    <citation type="submission" date="2021-06" db="EMBL/GenBank/DDBJ databases">
        <title>Comparative genomics, transcriptomics and evolutionary studies reveal genomic signatures of adaptation to plant cell wall in hemibiotrophic fungi.</title>
        <authorList>
            <consortium name="DOE Joint Genome Institute"/>
            <person name="Baroncelli R."/>
            <person name="Diaz J.F."/>
            <person name="Benocci T."/>
            <person name="Peng M."/>
            <person name="Battaglia E."/>
            <person name="Haridas S."/>
            <person name="Andreopoulos W."/>
            <person name="Labutti K."/>
            <person name="Pangilinan J."/>
            <person name="Floch G.L."/>
            <person name="Makela M.R."/>
            <person name="Henrissat B."/>
            <person name="Grigoriev I.V."/>
            <person name="Crouch J.A."/>
            <person name="De Vries R.P."/>
            <person name="Sukno S.A."/>
            <person name="Thon M.R."/>
        </authorList>
    </citation>
    <scope>NUCLEOTIDE SEQUENCE</scope>
    <source>
        <strain evidence="2">CBS 102054</strain>
    </source>
</reference>
<name>A0AAI9ZTJ1_9PEZI</name>
<accession>A0AAI9ZTJ1</accession>
<keyword evidence="3" id="KW-1185">Reference proteome</keyword>
<dbReference type="GO" id="GO:0008270">
    <property type="term" value="F:zinc ion binding"/>
    <property type="evidence" value="ECO:0007669"/>
    <property type="project" value="InterPro"/>
</dbReference>
<dbReference type="AlphaFoldDB" id="A0AAI9ZTJ1"/>
<evidence type="ECO:0000256" key="1">
    <source>
        <dbReference type="SAM" id="MobiDB-lite"/>
    </source>
</evidence>
<dbReference type="EMBL" id="JAHMHQ010000011">
    <property type="protein sequence ID" value="KAK1636392.1"/>
    <property type="molecule type" value="Genomic_DNA"/>
</dbReference>
<evidence type="ECO:0008006" key="4">
    <source>
        <dbReference type="Google" id="ProtNLM"/>
    </source>
</evidence>
<dbReference type="Gene3D" id="4.10.240.10">
    <property type="entry name" value="Zn(2)-C6 fungal-type DNA-binding domain"/>
    <property type="match status" value="1"/>
</dbReference>
<dbReference type="Proteomes" id="UP001243989">
    <property type="component" value="Unassembled WGS sequence"/>
</dbReference>
<proteinExistence type="predicted"/>
<evidence type="ECO:0000313" key="3">
    <source>
        <dbReference type="Proteomes" id="UP001243989"/>
    </source>
</evidence>
<dbReference type="RefSeq" id="XP_060444999.1">
    <property type="nucleotide sequence ID" value="XM_060590529.1"/>
</dbReference>
<organism evidence="2 3">
    <name type="scientific">Colletotrichum phormii</name>
    <dbReference type="NCBI Taxonomy" id="359342"/>
    <lineage>
        <taxon>Eukaryota</taxon>
        <taxon>Fungi</taxon>
        <taxon>Dikarya</taxon>
        <taxon>Ascomycota</taxon>
        <taxon>Pezizomycotina</taxon>
        <taxon>Sordariomycetes</taxon>
        <taxon>Hypocreomycetidae</taxon>
        <taxon>Glomerellales</taxon>
        <taxon>Glomerellaceae</taxon>
        <taxon>Colletotrichum</taxon>
        <taxon>Colletotrichum acutatum species complex</taxon>
    </lineage>
</organism>
<dbReference type="InterPro" id="IPR036864">
    <property type="entry name" value="Zn2-C6_fun-type_DNA-bd_sf"/>
</dbReference>
<dbReference type="GeneID" id="85475391"/>
<evidence type="ECO:0000313" key="2">
    <source>
        <dbReference type="EMBL" id="KAK1636392.1"/>
    </source>
</evidence>
<sequence length="103" mass="11668">MDRSRRSLRDRANIVCVECHSRKVKYDLQASQDKTCRNCRRAQISCVLRNGVRKRRPRGTDLGGTDIRTPSVPLPIAEQMISPRESPREEAVSSEILYGDLAA</sequence>
<feature type="region of interest" description="Disordered" evidence="1">
    <location>
        <begin position="82"/>
        <end position="103"/>
    </location>
</feature>
<dbReference type="SUPFAM" id="SSF57701">
    <property type="entry name" value="Zn2/Cys6 DNA-binding domain"/>
    <property type="match status" value="1"/>
</dbReference>
<dbReference type="GO" id="GO:0000981">
    <property type="term" value="F:DNA-binding transcription factor activity, RNA polymerase II-specific"/>
    <property type="evidence" value="ECO:0007669"/>
    <property type="project" value="InterPro"/>
</dbReference>
<comment type="caution">
    <text evidence="2">The sequence shown here is derived from an EMBL/GenBank/DDBJ whole genome shotgun (WGS) entry which is preliminary data.</text>
</comment>
<gene>
    <name evidence="2" type="ORF">BDP81DRAFT_429606</name>
</gene>